<evidence type="ECO:0000313" key="3">
    <source>
        <dbReference type="EMBL" id="GGE36957.1"/>
    </source>
</evidence>
<reference evidence="4" key="1">
    <citation type="journal article" date="2019" name="Int. J. Syst. Evol. Microbiol.">
        <title>The Global Catalogue of Microorganisms (GCM) 10K type strain sequencing project: providing services to taxonomists for standard genome sequencing and annotation.</title>
        <authorList>
            <consortium name="The Broad Institute Genomics Platform"/>
            <consortium name="The Broad Institute Genome Sequencing Center for Infectious Disease"/>
            <person name="Wu L."/>
            <person name="Ma J."/>
        </authorList>
    </citation>
    <scope>NUCLEOTIDE SEQUENCE [LARGE SCALE GENOMIC DNA]</scope>
    <source>
        <strain evidence="4">CGMCC 1.12664</strain>
    </source>
</reference>
<dbReference type="InterPro" id="IPR027372">
    <property type="entry name" value="Phytase-like_dom"/>
</dbReference>
<dbReference type="PROSITE" id="PS51257">
    <property type="entry name" value="PROKAR_LIPOPROTEIN"/>
    <property type="match status" value="1"/>
</dbReference>
<gene>
    <name evidence="3" type="ORF">GCM10011360_25940</name>
</gene>
<evidence type="ECO:0000259" key="2">
    <source>
        <dbReference type="Pfam" id="PF13449"/>
    </source>
</evidence>
<dbReference type="InterPro" id="IPR014567">
    <property type="entry name" value="UCP031900"/>
</dbReference>
<feature type="chain" id="PRO_5037687336" description="Phytase-like domain-containing protein" evidence="1">
    <location>
        <begin position="27"/>
        <end position="295"/>
    </location>
</feature>
<dbReference type="Proteomes" id="UP000612855">
    <property type="component" value="Unassembled WGS sequence"/>
</dbReference>
<dbReference type="SUPFAM" id="SSF101898">
    <property type="entry name" value="NHL repeat"/>
    <property type="match status" value="1"/>
</dbReference>
<dbReference type="RefSeq" id="WP_188478089.1">
    <property type="nucleotide sequence ID" value="NZ_BMFJ01000001.1"/>
</dbReference>
<proteinExistence type="predicted"/>
<feature type="signal peptide" evidence="1">
    <location>
        <begin position="1"/>
        <end position="26"/>
    </location>
</feature>
<organism evidence="3 4">
    <name type="scientific">Primorskyibacter flagellatus</name>
    <dbReference type="NCBI Taxonomy" id="1387277"/>
    <lineage>
        <taxon>Bacteria</taxon>
        <taxon>Pseudomonadati</taxon>
        <taxon>Pseudomonadota</taxon>
        <taxon>Alphaproteobacteria</taxon>
        <taxon>Rhodobacterales</taxon>
        <taxon>Roseobacteraceae</taxon>
        <taxon>Primorskyibacter</taxon>
    </lineage>
</organism>
<dbReference type="EMBL" id="BMFJ01000001">
    <property type="protein sequence ID" value="GGE36957.1"/>
    <property type="molecule type" value="Genomic_DNA"/>
</dbReference>
<dbReference type="PIRSF" id="PIRSF031900">
    <property type="entry name" value="UCP031900"/>
    <property type="match status" value="1"/>
</dbReference>
<evidence type="ECO:0000256" key="1">
    <source>
        <dbReference type="SAM" id="SignalP"/>
    </source>
</evidence>
<sequence length="295" mass="31278">MRLRPAVALILWALAACSFVVTPGFGATSTAIDSKVGRIGGLSGIEVTDGGAGFVAISDAGYVVRGTITRSGGRLTGAVVTELMPLRDKNGKALDRGKGRGDAEGLAMEPSGRLHVSFEGMNRVLAYDSGDKGLLHPPLPKVPGLGSNAGFEALAVDDQRRLVTVQEESPDGDPTPILRLERGRWREVAALVRSGDFRPTGADFGPDGALYLLEREVRTLGFRSRIRRIDLSEGGTVEGTVVWAPPISWGNLEGLSVWTDEEGQTRMTMVADDNFLSILPGGLVEIVLDNSGRGL</sequence>
<name>A0A917A9L3_9RHOB</name>
<dbReference type="Pfam" id="PF13449">
    <property type="entry name" value="Phytase-like"/>
    <property type="match status" value="1"/>
</dbReference>
<accession>A0A917A9L3</accession>
<keyword evidence="4" id="KW-1185">Reference proteome</keyword>
<keyword evidence="1" id="KW-0732">Signal</keyword>
<feature type="domain" description="Phytase-like" evidence="2">
    <location>
        <begin position="38"/>
        <end position="275"/>
    </location>
</feature>
<comment type="caution">
    <text evidence="3">The sequence shown here is derived from an EMBL/GenBank/DDBJ whole genome shotgun (WGS) entry which is preliminary data.</text>
</comment>
<protein>
    <recommendedName>
        <fullName evidence="2">Phytase-like domain-containing protein</fullName>
    </recommendedName>
</protein>
<dbReference type="AlphaFoldDB" id="A0A917A9L3"/>
<evidence type="ECO:0000313" key="4">
    <source>
        <dbReference type="Proteomes" id="UP000612855"/>
    </source>
</evidence>